<dbReference type="Proteomes" id="UP000549113">
    <property type="component" value="Unassembled WGS sequence"/>
</dbReference>
<feature type="transmembrane region" description="Helical" evidence="5">
    <location>
        <begin position="16"/>
        <end position="34"/>
    </location>
</feature>
<sequence>MSTGDPAAHPPRRVGAGWFTLFTLAWLALWMVQLTPLQLLIPLQLDTPDDAGGWISGVVTSGLILAAGGLAGVVAGPLSGALSDRTRGAFGRRRPWALGGVVLASASLVGIAFASGPWGVGAAWIGVSIGTAVASAAFTALIADQLTSQRGTASAAVSSSQALGIVVGVGVITLLELGVVTGYLVLAVFLAVVGVIAALVLPDPPAAAAVPRPKRTVSARLATLARGDFSWLLTSRLVVNIGNALGTSLLLFFLLYGIGSEPTGAEDQLLLLILIYTLFVVISSIAAGMVSDRTGRRVPIAVGSAVIQGIAAIVLAALPTLTTAMLAAGLLGVGYGAYMSVSLALGTDLLQDEEDHARDLGFVNVAANLGQLLGPLIGAALVAAVGGFWLLFAAAGVISIVGGVMTLAIRGADWREPVSALR</sequence>
<feature type="transmembrane region" description="Helical" evidence="5">
    <location>
        <begin position="155"/>
        <end position="175"/>
    </location>
</feature>
<dbReference type="PROSITE" id="PS50850">
    <property type="entry name" value="MFS"/>
    <property type="match status" value="1"/>
</dbReference>
<feature type="transmembrane region" description="Helical" evidence="5">
    <location>
        <begin position="324"/>
        <end position="350"/>
    </location>
</feature>
<feature type="transmembrane region" description="Helical" evidence="5">
    <location>
        <begin position="298"/>
        <end position="318"/>
    </location>
</feature>
<feature type="transmembrane region" description="Helical" evidence="5">
    <location>
        <begin position="270"/>
        <end position="291"/>
    </location>
</feature>
<keyword evidence="3 5" id="KW-1133">Transmembrane helix</keyword>
<dbReference type="AlphaFoldDB" id="A0AA40SMN9"/>
<organism evidence="7 8">
    <name type="scientific">Microbacterium invictum</name>
    <dbReference type="NCBI Taxonomy" id="515415"/>
    <lineage>
        <taxon>Bacteria</taxon>
        <taxon>Bacillati</taxon>
        <taxon>Actinomycetota</taxon>
        <taxon>Actinomycetes</taxon>
        <taxon>Micrococcales</taxon>
        <taxon>Microbacteriaceae</taxon>
        <taxon>Microbacterium</taxon>
    </lineage>
</organism>
<feature type="transmembrane region" description="Helical" evidence="5">
    <location>
        <begin position="181"/>
        <end position="202"/>
    </location>
</feature>
<dbReference type="InterPro" id="IPR036259">
    <property type="entry name" value="MFS_trans_sf"/>
</dbReference>
<dbReference type="InterPro" id="IPR020846">
    <property type="entry name" value="MFS_dom"/>
</dbReference>
<feature type="domain" description="Major facilitator superfamily (MFS) profile" evidence="6">
    <location>
        <begin position="220"/>
        <end position="422"/>
    </location>
</feature>
<dbReference type="RefSeq" id="WP_248198968.1">
    <property type="nucleotide sequence ID" value="NZ_BAABCO010000001.1"/>
</dbReference>
<comment type="subcellular location">
    <subcellularLocation>
        <location evidence="1">Cell membrane</location>
        <topology evidence="1">Multi-pass membrane protein</topology>
    </subcellularLocation>
</comment>
<evidence type="ECO:0000313" key="8">
    <source>
        <dbReference type="Proteomes" id="UP000549113"/>
    </source>
</evidence>
<evidence type="ECO:0000256" key="2">
    <source>
        <dbReference type="ARBA" id="ARBA00022692"/>
    </source>
</evidence>
<feature type="transmembrane region" description="Helical" evidence="5">
    <location>
        <begin position="122"/>
        <end position="143"/>
    </location>
</feature>
<dbReference type="EMBL" id="JACIFH010000001">
    <property type="protein sequence ID" value="MBB4139060.1"/>
    <property type="molecule type" value="Genomic_DNA"/>
</dbReference>
<keyword evidence="2 5" id="KW-0812">Transmembrane</keyword>
<dbReference type="GO" id="GO:0022857">
    <property type="term" value="F:transmembrane transporter activity"/>
    <property type="evidence" value="ECO:0007669"/>
    <property type="project" value="InterPro"/>
</dbReference>
<feature type="transmembrane region" description="Helical" evidence="5">
    <location>
        <begin position="237"/>
        <end position="258"/>
    </location>
</feature>
<dbReference type="GO" id="GO:0005886">
    <property type="term" value="C:plasma membrane"/>
    <property type="evidence" value="ECO:0007669"/>
    <property type="project" value="UniProtKB-SubCell"/>
</dbReference>
<name>A0AA40SMN9_9MICO</name>
<keyword evidence="4 5" id="KW-0472">Membrane</keyword>
<dbReference type="PANTHER" id="PTHR23528">
    <property type="match status" value="1"/>
</dbReference>
<evidence type="ECO:0000256" key="5">
    <source>
        <dbReference type="SAM" id="Phobius"/>
    </source>
</evidence>
<dbReference type="PANTHER" id="PTHR23528:SF1">
    <property type="entry name" value="MAJOR FACILITATOR SUPERFAMILY (MFS) PROFILE DOMAIN-CONTAINING PROTEIN"/>
    <property type="match status" value="1"/>
</dbReference>
<evidence type="ECO:0000313" key="7">
    <source>
        <dbReference type="EMBL" id="MBB4139060.1"/>
    </source>
</evidence>
<reference evidence="7 8" key="1">
    <citation type="submission" date="2020-08" db="EMBL/GenBank/DDBJ databases">
        <title>Sequencing the genomes of 1000 actinobacteria strains.</title>
        <authorList>
            <person name="Klenk H.-P."/>
        </authorList>
    </citation>
    <scope>NUCLEOTIDE SEQUENCE [LARGE SCALE GENOMIC DNA]</scope>
    <source>
        <strain evidence="7 8">DSM 19600</strain>
    </source>
</reference>
<keyword evidence="8" id="KW-1185">Reference proteome</keyword>
<proteinExistence type="predicted"/>
<protein>
    <submittedName>
        <fullName evidence="7">MFS family permease</fullName>
    </submittedName>
</protein>
<dbReference type="Gene3D" id="1.20.1250.20">
    <property type="entry name" value="MFS general substrate transporter like domains"/>
    <property type="match status" value="2"/>
</dbReference>
<evidence type="ECO:0000256" key="4">
    <source>
        <dbReference type="ARBA" id="ARBA00023136"/>
    </source>
</evidence>
<dbReference type="InterPro" id="IPR011701">
    <property type="entry name" value="MFS"/>
</dbReference>
<feature type="transmembrane region" description="Helical" evidence="5">
    <location>
        <begin position="54"/>
        <end position="75"/>
    </location>
</feature>
<feature type="transmembrane region" description="Helical" evidence="5">
    <location>
        <begin position="362"/>
        <end position="382"/>
    </location>
</feature>
<evidence type="ECO:0000259" key="6">
    <source>
        <dbReference type="PROSITE" id="PS50850"/>
    </source>
</evidence>
<feature type="transmembrane region" description="Helical" evidence="5">
    <location>
        <begin position="96"/>
        <end position="116"/>
    </location>
</feature>
<evidence type="ECO:0000256" key="3">
    <source>
        <dbReference type="ARBA" id="ARBA00022989"/>
    </source>
</evidence>
<comment type="caution">
    <text evidence="7">The sequence shown here is derived from an EMBL/GenBank/DDBJ whole genome shotgun (WGS) entry which is preliminary data.</text>
</comment>
<feature type="transmembrane region" description="Helical" evidence="5">
    <location>
        <begin position="388"/>
        <end position="409"/>
    </location>
</feature>
<dbReference type="Pfam" id="PF07690">
    <property type="entry name" value="MFS_1"/>
    <property type="match status" value="1"/>
</dbReference>
<evidence type="ECO:0000256" key="1">
    <source>
        <dbReference type="ARBA" id="ARBA00004651"/>
    </source>
</evidence>
<accession>A0AA40SMN9</accession>
<dbReference type="SUPFAM" id="SSF103473">
    <property type="entry name" value="MFS general substrate transporter"/>
    <property type="match status" value="1"/>
</dbReference>
<gene>
    <name evidence="7" type="ORF">BKA10_000854</name>
</gene>